<dbReference type="RefSeq" id="WP_258120277.1">
    <property type="nucleotide sequence ID" value="NZ_CP062229.1"/>
</dbReference>
<name>A0ABY5R6Z8_9HYPH</name>
<evidence type="ECO:0000256" key="1">
    <source>
        <dbReference type="SAM" id="MobiDB-lite"/>
    </source>
</evidence>
<gene>
    <name evidence="2" type="ORF">IHQ72_34200</name>
</gene>
<protein>
    <submittedName>
        <fullName evidence="2">Uncharacterized protein</fullName>
    </submittedName>
</protein>
<proteinExistence type="predicted"/>
<organism evidence="2 3">
    <name type="scientific">Mesorhizobium onobrychidis</name>
    <dbReference type="NCBI Taxonomy" id="2775404"/>
    <lineage>
        <taxon>Bacteria</taxon>
        <taxon>Pseudomonadati</taxon>
        <taxon>Pseudomonadota</taxon>
        <taxon>Alphaproteobacteria</taxon>
        <taxon>Hyphomicrobiales</taxon>
        <taxon>Phyllobacteriaceae</taxon>
        <taxon>Mesorhizobium</taxon>
    </lineage>
</organism>
<dbReference type="Proteomes" id="UP001058098">
    <property type="component" value="Chromosome"/>
</dbReference>
<feature type="region of interest" description="Disordered" evidence="1">
    <location>
        <begin position="59"/>
        <end position="88"/>
    </location>
</feature>
<reference evidence="2" key="1">
    <citation type="submission" date="2020-09" db="EMBL/GenBank/DDBJ databases">
        <title>Rhizobia associated with sainfoin plants.</title>
        <authorList>
            <person name="Asharfi S."/>
            <person name="Kuzmanovic N."/>
            <person name="Bunk B."/>
            <person name="Sproeer C."/>
            <person name="Becker M."/>
            <person name="Thuenen T."/>
        </authorList>
    </citation>
    <scope>NUCLEOTIDE SEQUENCE</scope>
    <source>
        <strain evidence="2">OM4</strain>
    </source>
</reference>
<dbReference type="EMBL" id="CP062229">
    <property type="protein sequence ID" value="UVC19280.1"/>
    <property type="molecule type" value="Genomic_DNA"/>
</dbReference>
<evidence type="ECO:0000313" key="2">
    <source>
        <dbReference type="EMBL" id="UVC19280.1"/>
    </source>
</evidence>
<sequence length="88" mass="9601">MLPDIQTAIEEQIAARSPKLVGVHQRHEFDAMKLSDMVIREGGTVVALTPLQYQDIDVGEDVRSDAGSSPSRRTPERRGAFGCNYGAS</sequence>
<keyword evidence="3" id="KW-1185">Reference proteome</keyword>
<evidence type="ECO:0000313" key="3">
    <source>
        <dbReference type="Proteomes" id="UP001058098"/>
    </source>
</evidence>
<accession>A0ABY5R6Z8</accession>